<dbReference type="RefSeq" id="WP_244710484.1">
    <property type="nucleotide sequence ID" value="NZ_CP095073.1"/>
</dbReference>
<comment type="subcellular location">
    <subcellularLocation>
        <location evidence="1">Cell membrane</location>
        <topology evidence="1">Multi-pass membrane protein</topology>
    </subcellularLocation>
</comment>
<proteinExistence type="predicted"/>
<sequence>MDKRVFYTFQKKFGQKLKQIHHWNAILFTLLAITGFILFSTDFRQWFPQVRIWIRDSHIWIGFLSILPLLVYGPKMTKHLKTLRKRKNNRRNLSFVLFLLVGLVVSGLMLSFHRELGPGLSSFALIVHDILTYAGVPYLIYHSITRSQWFKNLEKTRKQKLQEKPMLIEEGNPIMNRRTLLRRGTGATIALVFTPFIYQWLKPYFGSSISSSSTSSTLPLTETFSPLPTPLPKSKPPIGEVEKAVSVTIL</sequence>
<feature type="transmembrane region" description="Helical" evidence="6">
    <location>
        <begin position="119"/>
        <end position="141"/>
    </location>
</feature>
<dbReference type="InterPro" id="IPR011577">
    <property type="entry name" value="Cyt_b561_bac/Ni-Hgenase"/>
</dbReference>
<feature type="domain" description="Cytochrome b561 bacterial/Ni-hydrogenase" evidence="7">
    <location>
        <begin position="19"/>
        <end position="142"/>
    </location>
</feature>
<feature type="transmembrane region" description="Helical" evidence="6">
    <location>
        <begin position="184"/>
        <end position="201"/>
    </location>
</feature>
<evidence type="ECO:0000256" key="5">
    <source>
        <dbReference type="ARBA" id="ARBA00023136"/>
    </source>
</evidence>
<evidence type="ECO:0000256" key="4">
    <source>
        <dbReference type="ARBA" id="ARBA00022989"/>
    </source>
</evidence>
<gene>
    <name evidence="8" type="ORF">MUN89_00350</name>
</gene>
<keyword evidence="2" id="KW-1003">Cell membrane</keyword>
<keyword evidence="9" id="KW-1185">Reference proteome</keyword>
<evidence type="ECO:0000256" key="1">
    <source>
        <dbReference type="ARBA" id="ARBA00004651"/>
    </source>
</evidence>
<dbReference type="Pfam" id="PF01292">
    <property type="entry name" value="Ni_hydr_CYTB"/>
    <property type="match status" value="1"/>
</dbReference>
<feature type="transmembrane region" description="Helical" evidence="6">
    <location>
        <begin position="52"/>
        <end position="72"/>
    </location>
</feature>
<protein>
    <recommendedName>
        <fullName evidence="7">Cytochrome b561 bacterial/Ni-hydrogenase domain-containing protein</fullName>
    </recommendedName>
</protein>
<evidence type="ECO:0000313" key="9">
    <source>
        <dbReference type="Proteomes" id="UP000831787"/>
    </source>
</evidence>
<keyword evidence="5 6" id="KW-0472">Membrane</keyword>
<evidence type="ECO:0000259" key="7">
    <source>
        <dbReference type="Pfam" id="PF01292"/>
    </source>
</evidence>
<evidence type="ECO:0000256" key="3">
    <source>
        <dbReference type="ARBA" id="ARBA00022692"/>
    </source>
</evidence>
<dbReference type="InterPro" id="IPR016174">
    <property type="entry name" value="Di-haem_cyt_TM"/>
</dbReference>
<evidence type="ECO:0000256" key="6">
    <source>
        <dbReference type="SAM" id="Phobius"/>
    </source>
</evidence>
<feature type="transmembrane region" description="Helical" evidence="6">
    <location>
        <begin position="93"/>
        <end position="113"/>
    </location>
</feature>
<dbReference type="Proteomes" id="UP000831787">
    <property type="component" value="Chromosome"/>
</dbReference>
<keyword evidence="3 6" id="KW-0812">Transmembrane</keyword>
<evidence type="ECO:0000313" key="8">
    <source>
        <dbReference type="EMBL" id="UOQ44484.1"/>
    </source>
</evidence>
<feature type="transmembrane region" description="Helical" evidence="6">
    <location>
        <begin position="21"/>
        <end position="40"/>
    </location>
</feature>
<reference evidence="8 9" key="1">
    <citation type="submission" date="2022-04" db="EMBL/GenBank/DDBJ databases">
        <title>Halobacillus sp. isolated from saltern.</title>
        <authorList>
            <person name="Won M."/>
            <person name="Lee C.-M."/>
            <person name="Woen H.-Y."/>
            <person name="Kwon S.-W."/>
        </authorList>
    </citation>
    <scope>NUCLEOTIDE SEQUENCE [LARGE SCALE GENOMIC DNA]</scope>
    <source>
        <strain evidence="8 9">SSBR10-3</strain>
    </source>
</reference>
<evidence type="ECO:0000256" key="2">
    <source>
        <dbReference type="ARBA" id="ARBA00022475"/>
    </source>
</evidence>
<keyword evidence="4 6" id="KW-1133">Transmembrane helix</keyword>
<organism evidence="8 9">
    <name type="scientific">Halobacillus salinarum</name>
    <dbReference type="NCBI Taxonomy" id="2932257"/>
    <lineage>
        <taxon>Bacteria</taxon>
        <taxon>Bacillati</taxon>
        <taxon>Bacillota</taxon>
        <taxon>Bacilli</taxon>
        <taxon>Bacillales</taxon>
        <taxon>Bacillaceae</taxon>
        <taxon>Halobacillus</taxon>
    </lineage>
</organism>
<name>A0ABY4EJ25_9BACI</name>
<accession>A0ABY4EJ25</accession>
<dbReference type="SUPFAM" id="SSF81342">
    <property type="entry name" value="Transmembrane di-heme cytochromes"/>
    <property type="match status" value="1"/>
</dbReference>
<dbReference type="EMBL" id="CP095073">
    <property type="protein sequence ID" value="UOQ44484.1"/>
    <property type="molecule type" value="Genomic_DNA"/>
</dbReference>